<sequence length="330" mass="37357">MSESKKNRSSHRPGFLKRRNSERALELWLKHKQESEEAGETGADLYESWQREHPDHARAAKEWEQFLESGELKAALEKAEQAAPRTPRFSASSTLAFWKRAALSLVAASFLFWVLPLQEWIALSQADHSTQVGEQYQGTLPDGSTVILNTDSALQISFSEHHRSVRLLKGEAMFKVTSNPERPFTVAMNHQRITVVGTQFIARISDETEEVLVLEGKVRSESQTEPGSPGRLLQANDRLVHKGDIVSVTKAKGVPAWLNGQLVFDATPLPQAIQEMDRYLPQTLYVMGRSIRDRRLTATYHLDKLDQDVNVLAETLNIQVWRMGPVILFY</sequence>
<gene>
    <name evidence="2" type="ORF">NSPWAT_0733</name>
</gene>
<keyword evidence="2" id="KW-0472">Membrane</keyword>
<dbReference type="PANTHER" id="PTHR30273:SF2">
    <property type="entry name" value="PROTEIN FECR"/>
    <property type="match status" value="1"/>
</dbReference>
<accession>A0ABM9HBR7</accession>
<dbReference type="PANTHER" id="PTHR30273">
    <property type="entry name" value="PERIPLASMIC SIGNAL SENSOR AND SIGMA FACTOR ACTIVATOR FECR-RELATED"/>
    <property type="match status" value="1"/>
</dbReference>
<reference evidence="2 3" key="1">
    <citation type="submission" date="2022-09" db="EMBL/GenBank/DDBJ databases">
        <authorList>
            <person name="Kop L."/>
        </authorList>
    </citation>
    <scope>NUCLEOTIDE SEQUENCE [LARGE SCALE GENOMIC DNA]</scope>
    <source>
        <strain evidence="2 3">347</strain>
    </source>
</reference>
<dbReference type="Pfam" id="PF04773">
    <property type="entry name" value="FecR"/>
    <property type="match status" value="1"/>
</dbReference>
<evidence type="ECO:0000313" key="3">
    <source>
        <dbReference type="Proteomes" id="UP001157733"/>
    </source>
</evidence>
<dbReference type="InterPro" id="IPR006860">
    <property type="entry name" value="FecR"/>
</dbReference>
<name>A0ABM9HBR7_9BACT</name>
<evidence type="ECO:0000313" key="2">
    <source>
        <dbReference type="EMBL" id="CAI2717592.1"/>
    </source>
</evidence>
<dbReference type="InterPro" id="IPR012373">
    <property type="entry name" value="Ferrdict_sens_TM"/>
</dbReference>
<feature type="domain" description="FecR protein" evidence="1">
    <location>
        <begin position="127"/>
        <end position="219"/>
    </location>
</feature>
<dbReference type="Gene3D" id="2.60.120.1440">
    <property type="match status" value="1"/>
</dbReference>
<dbReference type="Proteomes" id="UP001157733">
    <property type="component" value="Chromosome"/>
</dbReference>
<evidence type="ECO:0000259" key="1">
    <source>
        <dbReference type="Pfam" id="PF04773"/>
    </source>
</evidence>
<organism evidence="2 3">
    <name type="scientific">Nitrospina watsonii</name>
    <dbReference type="NCBI Taxonomy" id="1323948"/>
    <lineage>
        <taxon>Bacteria</taxon>
        <taxon>Pseudomonadati</taxon>
        <taxon>Nitrospinota/Tectimicrobiota group</taxon>
        <taxon>Nitrospinota</taxon>
        <taxon>Nitrospinia</taxon>
        <taxon>Nitrospinales</taxon>
        <taxon>Nitrospinaceae</taxon>
        <taxon>Nitrospina</taxon>
    </lineage>
</organism>
<proteinExistence type="predicted"/>
<dbReference type="EMBL" id="OX336137">
    <property type="protein sequence ID" value="CAI2717592.1"/>
    <property type="molecule type" value="Genomic_DNA"/>
</dbReference>
<dbReference type="PIRSF" id="PIRSF018266">
    <property type="entry name" value="FecR"/>
    <property type="match status" value="1"/>
</dbReference>
<protein>
    <submittedName>
        <fullName evidence="2">Iron dicitrate transmembrane sensor FecR</fullName>
    </submittedName>
</protein>
<dbReference type="Gene3D" id="3.55.50.30">
    <property type="match status" value="1"/>
</dbReference>
<keyword evidence="3" id="KW-1185">Reference proteome</keyword>
<keyword evidence="2" id="KW-0812">Transmembrane</keyword>